<dbReference type="InterPro" id="IPR036250">
    <property type="entry name" value="AcylCo_DH-like_C"/>
</dbReference>
<dbReference type="PANTHER" id="PTHR43292">
    <property type="entry name" value="ACYL-COA DEHYDROGENASE"/>
    <property type="match status" value="1"/>
</dbReference>
<keyword evidence="11" id="KW-1185">Reference proteome</keyword>
<dbReference type="SUPFAM" id="SSF47203">
    <property type="entry name" value="Acyl-CoA dehydrogenase C-terminal domain-like"/>
    <property type="match status" value="1"/>
</dbReference>
<dbReference type="Gene3D" id="2.40.110.10">
    <property type="entry name" value="Butyryl-CoA Dehydrogenase, subunit A, domain 2"/>
    <property type="match status" value="1"/>
</dbReference>
<comment type="caution">
    <text evidence="10">The sequence shown here is derived from an EMBL/GenBank/DDBJ whole genome shotgun (WGS) entry which is preliminary data.</text>
</comment>
<evidence type="ECO:0000256" key="6">
    <source>
        <dbReference type="RuleBase" id="RU362125"/>
    </source>
</evidence>
<evidence type="ECO:0000256" key="3">
    <source>
        <dbReference type="ARBA" id="ARBA00022630"/>
    </source>
</evidence>
<dbReference type="InterPro" id="IPR046373">
    <property type="entry name" value="Acyl-CoA_Oxase/DH_mid-dom_sf"/>
</dbReference>
<keyword evidence="4 6" id="KW-0274">FAD</keyword>
<comment type="similarity">
    <text evidence="2 6">Belongs to the acyl-CoA dehydrogenase family.</text>
</comment>
<dbReference type="GO" id="GO:0005886">
    <property type="term" value="C:plasma membrane"/>
    <property type="evidence" value="ECO:0007669"/>
    <property type="project" value="TreeGrafter"/>
</dbReference>
<keyword evidence="3 6" id="KW-0285">Flavoprotein</keyword>
<dbReference type="InterPro" id="IPR006091">
    <property type="entry name" value="Acyl-CoA_Oxase/DH_mid-dom"/>
</dbReference>
<feature type="domain" description="Acyl-CoA dehydrogenase/oxidase C-terminal" evidence="7">
    <location>
        <begin position="271"/>
        <end position="376"/>
    </location>
</feature>
<sequence>MSRVRLTATELTASERELRQEVREWLDERLPEGSYPVGLGMAGAFDPRFSRDLGARGWLGMALPKEYGGGGRTAVERLVVVEELLARGAPVGFHWVADRQSGPSIALHGTEEQKHEFLPRIAAGEVSFAIGMSEPDSGSDLASIKSKAVPVDGGWVINGSKIWTSGAHLADYVLGLFRTGDDKHAGLTQFIIERPTEGLTISPIPFIDGEAHFCLLTFEDVFVPDTRRLGEVGWGWMQNQGELVLERGGVDRWMSAMPVLERWVRRELDTDSTGLKSDLAGITARCWAFHGMSLAVARMVDAGELPKTEAALVKDMATRFEQECVEIVVRQLGRMPDPSSRDPFEALLATAVLHKPSWTIRGGTTEILHNLIAKELSR</sequence>
<dbReference type="Gene3D" id="1.10.540.10">
    <property type="entry name" value="Acyl-CoA dehydrogenase/oxidase, N-terminal domain"/>
    <property type="match status" value="1"/>
</dbReference>
<name>A0A7W3NII6_STRMR</name>
<evidence type="ECO:0000259" key="9">
    <source>
        <dbReference type="Pfam" id="PF02771"/>
    </source>
</evidence>
<dbReference type="GO" id="GO:0050660">
    <property type="term" value="F:flavin adenine dinucleotide binding"/>
    <property type="evidence" value="ECO:0007669"/>
    <property type="project" value="InterPro"/>
</dbReference>
<evidence type="ECO:0000259" key="8">
    <source>
        <dbReference type="Pfam" id="PF02770"/>
    </source>
</evidence>
<dbReference type="InterPro" id="IPR009100">
    <property type="entry name" value="AcylCoA_DH/oxidase_NM_dom_sf"/>
</dbReference>
<proteinExistence type="inferred from homology"/>
<dbReference type="InterPro" id="IPR037069">
    <property type="entry name" value="AcylCoA_DH/ox_N_sf"/>
</dbReference>
<dbReference type="Proteomes" id="UP000577386">
    <property type="component" value="Unassembled WGS sequence"/>
</dbReference>
<dbReference type="AlphaFoldDB" id="A0A7W3NII6"/>
<dbReference type="InterPro" id="IPR009075">
    <property type="entry name" value="AcylCo_DH/oxidase_C"/>
</dbReference>
<gene>
    <name evidence="10" type="ORF">HDA42_000348</name>
</gene>
<feature type="domain" description="Acyl-CoA dehydrogenase/oxidase N-terminal" evidence="9">
    <location>
        <begin position="12"/>
        <end position="125"/>
    </location>
</feature>
<dbReference type="InterPro" id="IPR006089">
    <property type="entry name" value="Acyl-CoA_DH_CS"/>
</dbReference>
<dbReference type="InterPro" id="IPR013786">
    <property type="entry name" value="AcylCoA_DH/ox_N"/>
</dbReference>
<evidence type="ECO:0000256" key="1">
    <source>
        <dbReference type="ARBA" id="ARBA00001974"/>
    </source>
</evidence>
<dbReference type="PROSITE" id="PS00072">
    <property type="entry name" value="ACYL_COA_DH_1"/>
    <property type="match status" value="1"/>
</dbReference>
<evidence type="ECO:0000259" key="7">
    <source>
        <dbReference type="Pfam" id="PF00441"/>
    </source>
</evidence>
<keyword evidence="5 6" id="KW-0560">Oxidoreductase</keyword>
<dbReference type="GO" id="GO:0003995">
    <property type="term" value="F:acyl-CoA dehydrogenase activity"/>
    <property type="evidence" value="ECO:0007669"/>
    <property type="project" value="InterPro"/>
</dbReference>
<dbReference type="Gene3D" id="1.20.140.10">
    <property type="entry name" value="Butyryl-CoA Dehydrogenase, subunit A, domain 3"/>
    <property type="match status" value="1"/>
</dbReference>
<organism evidence="10 11">
    <name type="scientific">Streptomyces murinus</name>
    <dbReference type="NCBI Taxonomy" id="33900"/>
    <lineage>
        <taxon>Bacteria</taxon>
        <taxon>Bacillati</taxon>
        <taxon>Actinomycetota</taxon>
        <taxon>Actinomycetes</taxon>
        <taxon>Kitasatosporales</taxon>
        <taxon>Streptomycetaceae</taxon>
        <taxon>Streptomyces</taxon>
    </lineage>
</organism>
<accession>A0A7W3NII6</accession>
<dbReference type="PANTHER" id="PTHR43292:SF4">
    <property type="entry name" value="ACYL-COA DEHYDROGENASE FADE34"/>
    <property type="match status" value="1"/>
</dbReference>
<comment type="cofactor">
    <cofactor evidence="1 6">
        <name>FAD</name>
        <dbReference type="ChEBI" id="CHEBI:57692"/>
    </cofactor>
</comment>
<dbReference type="Pfam" id="PF02771">
    <property type="entry name" value="Acyl-CoA_dh_N"/>
    <property type="match status" value="1"/>
</dbReference>
<evidence type="ECO:0000313" key="11">
    <source>
        <dbReference type="Proteomes" id="UP000577386"/>
    </source>
</evidence>
<evidence type="ECO:0000256" key="5">
    <source>
        <dbReference type="ARBA" id="ARBA00023002"/>
    </source>
</evidence>
<dbReference type="RefSeq" id="WP_182774555.1">
    <property type="nucleotide sequence ID" value="NZ_BAAAHW010000011.1"/>
</dbReference>
<evidence type="ECO:0000256" key="2">
    <source>
        <dbReference type="ARBA" id="ARBA00009347"/>
    </source>
</evidence>
<protein>
    <submittedName>
        <fullName evidence="10">Alkylation response protein AidB-like acyl-CoA dehydrogenase</fullName>
    </submittedName>
</protein>
<evidence type="ECO:0000256" key="4">
    <source>
        <dbReference type="ARBA" id="ARBA00022827"/>
    </source>
</evidence>
<evidence type="ECO:0000313" key="10">
    <source>
        <dbReference type="EMBL" id="MBA9051170.1"/>
    </source>
</evidence>
<dbReference type="GeneID" id="93978883"/>
<dbReference type="EMBL" id="JACJIJ010000002">
    <property type="protein sequence ID" value="MBA9051170.1"/>
    <property type="molecule type" value="Genomic_DNA"/>
</dbReference>
<dbReference type="InterPro" id="IPR052161">
    <property type="entry name" value="Mycobact_Acyl-CoA_DH"/>
</dbReference>
<dbReference type="Pfam" id="PF00441">
    <property type="entry name" value="Acyl-CoA_dh_1"/>
    <property type="match status" value="1"/>
</dbReference>
<dbReference type="Pfam" id="PF02770">
    <property type="entry name" value="Acyl-CoA_dh_M"/>
    <property type="match status" value="1"/>
</dbReference>
<reference evidence="10 11" key="1">
    <citation type="submission" date="2020-08" db="EMBL/GenBank/DDBJ databases">
        <title>Sequencing the genomes of 1000 actinobacteria strains.</title>
        <authorList>
            <person name="Klenk H.-P."/>
        </authorList>
    </citation>
    <scope>NUCLEOTIDE SEQUENCE [LARGE SCALE GENOMIC DNA]</scope>
    <source>
        <strain evidence="10 11">DSM 41827</strain>
    </source>
</reference>
<feature type="domain" description="Acyl-CoA oxidase/dehydrogenase middle" evidence="8">
    <location>
        <begin position="129"/>
        <end position="221"/>
    </location>
</feature>
<dbReference type="SUPFAM" id="SSF56645">
    <property type="entry name" value="Acyl-CoA dehydrogenase NM domain-like"/>
    <property type="match status" value="1"/>
</dbReference>